<evidence type="ECO:0000313" key="1">
    <source>
        <dbReference type="EMBL" id="KAF2629550.1"/>
    </source>
</evidence>
<organism evidence="1 2">
    <name type="scientific">Macroventuria anomochaeta</name>
    <dbReference type="NCBI Taxonomy" id="301207"/>
    <lineage>
        <taxon>Eukaryota</taxon>
        <taxon>Fungi</taxon>
        <taxon>Dikarya</taxon>
        <taxon>Ascomycota</taxon>
        <taxon>Pezizomycotina</taxon>
        <taxon>Dothideomycetes</taxon>
        <taxon>Pleosporomycetidae</taxon>
        <taxon>Pleosporales</taxon>
        <taxon>Pleosporineae</taxon>
        <taxon>Didymellaceae</taxon>
        <taxon>Macroventuria</taxon>
    </lineage>
</organism>
<proteinExistence type="predicted"/>
<sequence length="336" mass="38268">MDDDQTRRSPSPSKRRRKGGSSLSGRSALRTGSIVLSERTVFTATSSVKRTASPSRHLTELRTAQPSISLAPITMPPQPLLQDTMTCLAHLRRQLGTAIKDRYIPGGLKHAIEQDPDFRLSLSMEPFDEVAFDYDDTRSPHDLTLVDVLRRVKGIFQSAGLCSQCGKNENAWCFGVIWPLIELAVILHGKGLWRPESVQSQGINLQYLSYIAHSSTPSEKHHLFRKTDFCFSYSCLNPRFRVLYERLEAAGAIPVSHTTDNFTSRAVLFSGIEVKPETGTRKKQNCRCPYGWWRVYGKRWSWSKTLWRKRQCHKTRPVPLLMRSLNRVKSRGPARR</sequence>
<name>A0ACB6S5N7_9PLEO</name>
<reference evidence="1" key="1">
    <citation type="journal article" date="2020" name="Stud. Mycol.">
        <title>101 Dothideomycetes genomes: a test case for predicting lifestyles and emergence of pathogens.</title>
        <authorList>
            <person name="Haridas S."/>
            <person name="Albert R."/>
            <person name="Binder M."/>
            <person name="Bloem J."/>
            <person name="Labutti K."/>
            <person name="Salamov A."/>
            <person name="Andreopoulos B."/>
            <person name="Baker S."/>
            <person name="Barry K."/>
            <person name="Bills G."/>
            <person name="Bluhm B."/>
            <person name="Cannon C."/>
            <person name="Castanera R."/>
            <person name="Culley D."/>
            <person name="Daum C."/>
            <person name="Ezra D."/>
            <person name="Gonzalez J."/>
            <person name="Henrissat B."/>
            <person name="Kuo A."/>
            <person name="Liang C."/>
            <person name="Lipzen A."/>
            <person name="Lutzoni F."/>
            <person name="Magnuson J."/>
            <person name="Mondo S."/>
            <person name="Nolan M."/>
            <person name="Ohm R."/>
            <person name="Pangilinan J."/>
            <person name="Park H.-J."/>
            <person name="Ramirez L."/>
            <person name="Alfaro M."/>
            <person name="Sun H."/>
            <person name="Tritt A."/>
            <person name="Yoshinaga Y."/>
            <person name="Zwiers L.-H."/>
            <person name="Turgeon B."/>
            <person name="Goodwin S."/>
            <person name="Spatafora J."/>
            <person name="Crous P."/>
            <person name="Grigoriev I."/>
        </authorList>
    </citation>
    <scope>NUCLEOTIDE SEQUENCE</scope>
    <source>
        <strain evidence="1">CBS 525.71</strain>
    </source>
</reference>
<dbReference type="EMBL" id="MU006709">
    <property type="protein sequence ID" value="KAF2629550.1"/>
    <property type="molecule type" value="Genomic_DNA"/>
</dbReference>
<dbReference type="Proteomes" id="UP000799754">
    <property type="component" value="Unassembled WGS sequence"/>
</dbReference>
<evidence type="ECO:0000313" key="2">
    <source>
        <dbReference type="Proteomes" id="UP000799754"/>
    </source>
</evidence>
<accession>A0ACB6S5N7</accession>
<comment type="caution">
    <text evidence="1">The sequence shown here is derived from an EMBL/GenBank/DDBJ whole genome shotgun (WGS) entry which is preliminary data.</text>
</comment>
<keyword evidence="2" id="KW-1185">Reference proteome</keyword>
<gene>
    <name evidence="1" type="ORF">BU25DRAFT_485471</name>
</gene>
<protein>
    <submittedName>
        <fullName evidence="1">Uncharacterized protein</fullName>
    </submittedName>
</protein>